<evidence type="ECO:0000256" key="16">
    <source>
        <dbReference type="PROSITE-ProRule" id="PRU00740"/>
    </source>
</evidence>
<keyword evidence="11" id="KW-1015">Disulfide bond</keyword>
<name>H3A9K9_LATCH</name>
<keyword evidence="5 16" id="KW-0812">Transmembrane</keyword>
<dbReference type="Ensembl" id="ENSLACT00000006383.1">
    <property type="protein sequence ID" value="ENSLACP00000006330.1"/>
    <property type="gene ID" value="ENSLACG00000005616.1"/>
</dbReference>
<keyword evidence="4" id="KW-1003">Cell membrane</keyword>
<dbReference type="EMBL" id="AFYH01145268">
    <property type="status" value="NOT_ANNOTATED_CDS"/>
    <property type="molecule type" value="Genomic_DNA"/>
</dbReference>
<evidence type="ECO:0000256" key="8">
    <source>
        <dbReference type="ARBA" id="ARBA00022989"/>
    </source>
</evidence>
<dbReference type="EMBL" id="AFYH01145271">
    <property type="status" value="NOT_ANNOTATED_CDS"/>
    <property type="molecule type" value="Genomic_DNA"/>
</dbReference>
<dbReference type="InterPro" id="IPR002000">
    <property type="entry name" value="Lysosome-assoc_membr_glycop"/>
</dbReference>
<dbReference type="FunCoup" id="H3A9K9">
    <property type="interactions" value="1251"/>
</dbReference>
<dbReference type="OMA" id="CHPQTAQ"/>
<keyword evidence="9" id="KW-0072">Autophagy</keyword>
<evidence type="ECO:0000313" key="22">
    <source>
        <dbReference type="Ensembl" id="ENSLACP00000006330.1"/>
    </source>
</evidence>
<dbReference type="Bgee" id="ENSLACG00000005616">
    <property type="expression patterns" value="Expressed in pelvic fin and 6 other cell types or tissues"/>
</dbReference>
<evidence type="ECO:0000259" key="21">
    <source>
        <dbReference type="Pfam" id="PF21222"/>
    </source>
</evidence>
<evidence type="ECO:0000256" key="5">
    <source>
        <dbReference type="ARBA" id="ARBA00022692"/>
    </source>
</evidence>
<dbReference type="InterPro" id="IPR048528">
    <property type="entry name" value="Lamp2-like_luminal"/>
</dbReference>
<keyword evidence="8 18" id="KW-1133">Transmembrane helix</keyword>
<feature type="region of interest" description="Disordered" evidence="17">
    <location>
        <begin position="190"/>
        <end position="218"/>
    </location>
</feature>
<keyword evidence="12" id="KW-0325">Glycoprotein</keyword>
<evidence type="ECO:0000256" key="12">
    <source>
        <dbReference type="ARBA" id="ARBA00023180"/>
    </source>
</evidence>
<evidence type="ECO:0000256" key="11">
    <source>
        <dbReference type="ARBA" id="ARBA00023157"/>
    </source>
</evidence>
<feature type="domain" description="Lysosome-associated membrane glycoprotein 2-like luminal" evidence="20">
    <location>
        <begin position="216"/>
        <end position="362"/>
    </location>
</feature>
<reference evidence="23" key="1">
    <citation type="submission" date="2011-08" db="EMBL/GenBank/DDBJ databases">
        <title>The draft genome of Latimeria chalumnae.</title>
        <authorList>
            <person name="Di Palma F."/>
            <person name="Alfoldi J."/>
            <person name="Johnson J."/>
            <person name="Berlin A."/>
            <person name="Gnerre S."/>
            <person name="Jaffe D."/>
            <person name="MacCallum I."/>
            <person name="Young S."/>
            <person name="Walker B.J."/>
            <person name="Lander E."/>
            <person name="Lindblad-Toh K."/>
        </authorList>
    </citation>
    <scope>NUCLEOTIDE SEQUENCE [LARGE SCALE GENOMIC DNA]</scope>
    <source>
        <strain evidence="23">Wild caught</strain>
    </source>
</reference>
<dbReference type="Gene3D" id="2.40.160.110">
    <property type="match status" value="2"/>
</dbReference>
<dbReference type="GeneTree" id="ENSGT00950000182899"/>
<dbReference type="Pfam" id="PF01299">
    <property type="entry name" value="Lamp2-like_luminal"/>
    <property type="match status" value="2"/>
</dbReference>
<evidence type="ECO:0000256" key="19">
    <source>
        <dbReference type="SAM" id="SignalP"/>
    </source>
</evidence>
<dbReference type="GO" id="GO:0005765">
    <property type="term" value="C:lysosomal membrane"/>
    <property type="evidence" value="ECO:0007669"/>
    <property type="project" value="UniProtKB-SubCell"/>
</dbReference>
<comment type="subcellular location">
    <subcellularLocation>
        <location evidence="1">Cell membrane</location>
        <topology evidence="1">Single-pass type I membrane protein</topology>
    </subcellularLocation>
    <subcellularLocation>
        <location evidence="3">Cytoplasmic vesicle</location>
        <location evidence="3">Autophagosome membrane</location>
    </subcellularLocation>
    <subcellularLocation>
        <location evidence="2">Endosome membrane</location>
        <topology evidence="2">Single-pass type I membrane protein</topology>
    </subcellularLocation>
    <subcellularLocation>
        <location evidence="16">Lysosome membrane</location>
        <topology evidence="16">Single-pass type I membrane protein</topology>
    </subcellularLocation>
</comment>
<feature type="transmembrane region" description="Helical" evidence="18">
    <location>
        <begin position="381"/>
        <end position="404"/>
    </location>
</feature>
<dbReference type="FunFam" id="2.40.160.110:FF:000001">
    <property type="entry name" value="lysosome-associated membrane glycoprotein 2 isoform X2"/>
    <property type="match status" value="1"/>
</dbReference>
<dbReference type="Pfam" id="PF21222">
    <property type="entry name" value="Lamp2_2nd"/>
    <property type="match status" value="1"/>
</dbReference>
<evidence type="ECO:0000256" key="9">
    <source>
        <dbReference type="ARBA" id="ARBA00023006"/>
    </source>
</evidence>
<dbReference type="InterPro" id="IPR018134">
    <property type="entry name" value="LAMP_CS"/>
</dbReference>
<feature type="compositionally biased region" description="Low complexity" evidence="17">
    <location>
        <begin position="190"/>
        <end position="199"/>
    </location>
</feature>
<dbReference type="EMBL" id="AFYH01145269">
    <property type="status" value="NOT_ANNOTATED_CDS"/>
    <property type="molecule type" value="Genomic_DNA"/>
</dbReference>
<dbReference type="STRING" id="7897.ENSLACP00000006330"/>
<keyword evidence="14" id="KW-0968">Cytoplasmic vesicle</keyword>
<keyword evidence="10 16" id="KW-0472">Membrane</keyword>
<feature type="compositionally biased region" description="Pro residues" evidence="17">
    <location>
        <begin position="200"/>
        <end position="211"/>
    </location>
</feature>
<sequence>INLSPISGLGLYILCIVVGLLQSDAVRVEVKEDNKMCIFADLMVIFTVQYEANQTVRIATIPVPENVSTEGSTCGNQTVAPLLNLNFGSGYSWSINFTSTNTSYKGDVITLKYNLSDATFFPGSKEKGEVTVSTLDTMTDIPLNTAYRCMSVDIIKTEKVNQTFQNVTLQAFVNGTVSKNVTVCKMDVPTTVAPTTNSPTAPPTKPPTPPKPDVKPTKKTYKIKNGNETCLLATMGLQLNFSYNSTKPTWKVLNLNPNVTNANGTCGDGDEATLRLDDHTMVVTFTFAVKNSTRKFYLKEVLVNVRSFDNGSAPFYDGSTNLSYWEASLGSSYMCSKEQKFKVTDRLSFNTFELRVQPFKVEGESYATATAQECSLDDDGFLIPIVVGAALLGLILIVVIAYIIGRRKSYVGYQSL</sequence>
<organism evidence="22 23">
    <name type="scientific">Latimeria chalumnae</name>
    <name type="common">Coelacanth</name>
    <dbReference type="NCBI Taxonomy" id="7897"/>
    <lineage>
        <taxon>Eukaryota</taxon>
        <taxon>Metazoa</taxon>
        <taxon>Chordata</taxon>
        <taxon>Craniata</taxon>
        <taxon>Vertebrata</taxon>
        <taxon>Euteleostomi</taxon>
        <taxon>Coelacanthiformes</taxon>
        <taxon>Coelacanthidae</taxon>
        <taxon>Latimeria</taxon>
    </lineage>
</organism>
<evidence type="ECO:0000256" key="17">
    <source>
        <dbReference type="SAM" id="MobiDB-lite"/>
    </source>
</evidence>
<keyword evidence="7" id="KW-0967">Endosome</keyword>
<feature type="signal peptide" evidence="19">
    <location>
        <begin position="1"/>
        <end position="25"/>
    </location>
</feature>
<keyword evidence="23" id="KW-1185">Reference proteome</keyword>
<dbReference type="GO" id="GO:0072594">
    <property type="term" value="P:establishment of protein localization to organelle"/>
    <property type="evidence" value="ECO:0007669"/>
    <property type="project" value="TreeGrafter"/>
</dbReference>
<dbReference type="Proteomes" id="UP000008672">
    <property type="component" value="Unassembled WGS sequence"/>
</dbReference>
<evidence type="ECO:0000256" key="18">
    <source>
        <dbReference type="SAM" id="Phobius"/>
    </source>
</evidence>
<evidence type="ECO:0000256" key="2">
    <source>
        <dbReference type="ARBA" id="ARBA00004530"/>
    </source>
</evidence>
<gene>
    <name evidence="22" type="primary">LAMP2</name>
</gene>
<evidence type="ECO:0000256" key="13">
    <source>
        <dbReference type="ARBA" id="ARBA00023228"/>
    </source>
</evidence>
<protein>
    <recommendedName>
        <fullName evidence="15">Lysosome-associated membrane glycoprotein 2</fullName>
    </recommendedName>
</protein>
<dbReference type="PRINTS" id="PR00336">
    <property type="entry name" value="LYSASSOCTDMP"/>
</dbReference>
<proteinExistence type="inferred from homology"/>
<feature type="domain" description="Lysosome-associated membrane glycoprotein 2-like transmembrane" evidence="21">
    <location>
        <begin position="383"/>
        <end position="414"/>
    </location>
</feature>
<evidence type="ECO:0000256" key="1">
    <source>
        <dbReference type="ARBA" id="ARBA00004251"/>
    </source>
</evidence>
<dbReference type="PANTHER" id="PTHR11506:SF6">
    <property type="entry name" value="LYSOSOME-ASSOCIATED MEMBRANE GLYCOPROTEIN 2"/>
    <property type="match status" value="1"/>
</dbReference>
<evidence type="ECO:0000256" key="6">
    <source>
        <dbReference type="ARBA" id="ARBA00022729"/>
    </source>
</evidence>
<comment type="caution">
    <text evidence="16">Lacks conserved residue(s) required for the propagation of feature annotation.</text>
</comment>
<accession>H3A9K9</accession>
<evidence type="ECO:0000256" key="14">
    <source>
        <dbReference type="ARBA" id="ARBA00023329"/>
    </source>
</evidence>
<dbReference type="EMBL" id="AFYH01145270">
    <property type="status" value="NOT_ANNOTATED_CDS"/>
    <property type="molecule type" value="Genomic_DNA"/>
</dbReference>
<dbReference type="eggNOG" id="KOG4818">
    <property type="taxonomic scope" value="Eukaryota"/>
</dbReference>
<dbReference type="GO" id="GO:0016236">
    <property type="term" value="P:macroautophagy"/>
    <property type="evidence" value="ECO:0007669"/>
    <property type="project" value="Ensembl"/>
</dbReference>
<feature type="chain" id="PRO_5003579361" description="Lysosome-associated membrane glycoprotein 2" evidence="19">
    <location>
        <begin position="26"/>
        <end position="416"/>
    </location>
</feature>
<dbReference type="AlphaFoldDB" id="H3A9K9"/>
<dbReference type="InParanoid" id="H3A9K9"/>
<evidence type="ECO:0000259" key="20">
    <source>
        <dbReference type="Pfam" id="PF01299"/>
    </source>
</evidence>
<evidence type="ECO:0000256" key="10">
    <source>
        <dbReference type="ARBA" id="ARBA00023136"/>
    </source>
</evidence>
<comment type="similarity">
    <text evidence="16">Belongs to the LAMP family.</text>
</comment>
<dbReference type="GO" id="GO:0005886">
    <property type="term" value="C:plasma membrane"/>
    <property type="evidence" value="ECO:0007669"/>
    <property type="project" value="UniProtKB-SubCell"/>
</dbReference>
<evidence type="ECO:0000256" key="4">
    <source>
        <dbReference type="ARBA" id="ARBA00022475"/>
    </source>
</evidence>
<evidence type="ECO:0000256" key="15">
    <source>
        <dbReference type="ARBA" id="ARBA00074380"/>
    </source>
</evidence>
<feature type="domain" description="Lysosome-associated membrane glycoprotein 2-like luminal" evidence="20">
    <location>
        <begin position="29"/>
        <end position="172"/>
    </location>
</feature>
<dbReference type="HOGENOM" id="CLU_055379_2_0_1"/>
<dbReference type="PROSITE" id="PS51407">
    <property type="entry name" value="LAMP_3"/>
    <property type="match status" value="1"/>
</dbReference>
<evidence type="ECO:0000256" key="7">
    <source>
        <dbReference type="ARBA" id="ARBA00022753"/>
    </source>
</evidence>
<reference evidence="22" key="3">
    <citation type="submission" date="2025-09" db="UniProtKB">
        <authorList>
            <consortium name="Ensembl"/>
        </authorList>
    </citation>
    <scope>IDENTIFICATION</scope>
</reference>
<evidence type="ECO:0000256" key="3">
    <source>
        <dbReference type="ARBA" id="ARBA00004652"/>
    </source>
</evidence>
<keyword evidence="13 16" id="KW-0458">Lysosome</keyword>
<keyword evidence="6 19" id="KW-0732">Signal</keyword>
<evidence type="ECO:0000313" key="23">
    <source>
        <dbReference type="Proteomes" id="UP000008672"/>
    </source>
</evidence>
<dbReference type="PANTHER" id="PTHR11506">
    <property type="entry name" value="LYSOSOME-ASSOCIATED MEMBRANE GLYCOPROTEIN"/>
    <property type="match status" value="1"/>
</dbReference>
<dbReference type="PROSITE" id="PS00310">
    <property type="entry name" value="LAMP_1"/>
    <property type="match status" value="1"/>
</dbReference>
<reference evidence="22" key="2">
    <citation type="submission" date="2025-08" db="UniProtKB">
        <authorList>
            <consortium name="Ensembl"/>
        </authorList>
    </citation>
    <scope>IDENTIFICATION</scope>
</reference>
<dbReference type="GO" id="GO:0031902">
    <property type="term" value="C:late endosome membrane"/>
    <property type="evidence" value="ECO:0007669"/>
    <property type="project" value="TreeGrafter"/>
</dbReference>
<dbReference type="InterPro" id="IPR048524">
    <property type="entry name" value="Lamp2-like_TM"/>
</dbReference>